<dbReference type="InterPro" id="IPR004089">
    <property type="entry name" value="MCPsignal_dom"/>
</dbReference>
<dbReference type="GO" id="GO:0007165">
    <property type="term" value="P:signal transduction"/>
    <property type="evidence" value="ECO:0007669"/>
    <property type="project" value="UniProtKB-KW"/>
</dbReference>
<dbReference type="Pfam" id="PF00015">
    <property type="entry name" value="MCPsignal"/>
    <property type="match status" value="1"/>
</dbReference>
<dbReference type="GO" id="GO:0006935">
    <property type="term" value="P:chemotaxis"/>
    <property type="evidence" value="ECO:0007669"/>
    <property type="project" value="UniProtKB-KW"/>
</dbReference>
<keyword evidence="2" id="KW-0145">Chemotaxis</keyword>
<keyword evidence="4" id="KW-0807">Transducer</keyword>
<dbReference type="InterPro" id="IPR003660">
    <property type="entry name" value="HAMP_dom"/>
</dbReference>
<comment type="subcellular location">
    <subcellularLocation>
        <location evidence="1">Membrane</location>
    </subcellularLocation>
</comment>
<dbReference type="EMBL" id="FXXP01000002">
    <property type="protein sequence ID" value="SMX28815.1"/>
    <property type="molecule type" value="Genomic_DNA"/>
</dbReference>
<dbReference type="RefSeq" id="WP_099246431.1">
    <property type="nucleotide sequence ID" value="NZ_FXXP01000002.1"/>
</dbReference>
<evidence type="ECO:0000256" key="1">
    <source>
        <dbReference type="ARBA" id="ARBA00004370"/>
    </source>
</evidence>
<organism evidence="9 10">
    <name type="scientific">Pelagimonas phthalicica</name>
    <dbReference type="NCBI Taxonomy" id="1037362"/>
    <lineage>
        <taxon>Bacteria</taxon>
        <taxon>Pseudomonadati</taxon>
        <taxon>Pseudomonadota</taxon>
        <taxon>Alphaproteobacteria</taxon>
        <taxon>Rhodobacterales</taxon>
        <taxon>Roseobacteraceae</taxon>
        <taxon>Pelagimonas</taxon>
    </lineage>
</organism>
<dbReference type="SUPFAM" id="SSF58104">
    <property type="entry name" value="Methyl-accepting chemotaxis protein (MCP) signaling domain"/>
    <property type="match status" value="1"/>
</dbReference>
<dbReference type="InterPro" id="IPR004090">
    <property type="entry name" value="Chemotax_Me-accpt_rcpt"/>
</dbReference>
<protein>
    <submittedName>
        <fullName evidence="9">Methyl-accepting chemotaxis protein I</fullName>
    </submittedName>
</protein>
<accession>A0A238JEH2</accession>
<dbReference type="InterPro" id="IPR051310">
    <property type="entry name" value="MCP_chemotaxis"/>
</dbReference>
<dbReference type="Pfam" id="PF00672">
    <property type="entry name" value="HAMP"/>
    <property type="match status" value="1"/>
</dbReference>
<dbReference type="SMART" id="SM00304">
    <property type="entry name" value="HAMP"/>
    <property type="match status" value="2"/>
</dbReference>
<feature type="region of interest" description="Disordered" evidence="6">
    <location>
        <begin position="862"/>
        <end position="882"/>
    </location>
</feature>
<dbReference type="FunFam" id="1.10.287.950:FF:000001">
    <property type="entry name" value="Methyl-accepting chemotaxis sensory transducer"/>
    <property type="match status" value="1"/>
</dbReference>
<dbReference type="Proteomes" id="UP000225972">
    <property type="component" value="Unassembled WGS sequence"/>
</dbReference>
<dbReference type="OrthoDB" id="354287at2"/>
<evidence type="ECO:0000256" key="4">
    <source>
        <dbReference type="PROSITE-ProRule" id="PRU00284"/>
    </source>
</evidence>
<feature type="coiled-coil region" evidence="5">
    <location>
        <begin position="659"/>
        <end position="686"/>
    </location>
</feature>
<gene>
    <name evidence="9" type="primary">tsr_3</name>
    <name evidence="9" type="ORF">TRP8649_02941</name>
</gene>
<dbReference type="PROSITE" id="PS50885">
    <property type="entry name" value="HAMP"/>
    <property type="match status" value="2"/>
</dbReference>
<dbReference type="SMART" id="SM00283">
    <property type="entry name" value="MA"/>
    <property type="match status" value="1"/>
</dbReference>
<dbReference type="Gene3D" id="1.10.287.950">
    <property type="entry name" value="Methyl-accepting chemotaxis protein"/>
    <property type="match status" value="1"/>
</dbReference>
<dbReference type="Gene3D" id="6.10.340.10">
    <property type="match status" value="1"/>
</dbReference>
<dbReference type="CDD" id="cd11386">
    <property type="entry name" value="MCP_signal"/>
    <property type="match status" value="1"/>
</dbReference>
<name>A0A238JEH2_9RHOB</name>
<feature type="domain" description="HAMP" evidence="8">
    <location>
        <begin position="559"/>
        <end position="611"/>
    </location>
</feature>
<dbReference type="SUPFAM" id="SSF158472">
    <property type="entry name" value="HAMP domain-like"/>
    <property type="match status" value="1"/>
</dbReference>
<evidence type="ECO:0000256" key="2">
    <source>
        <dbReference type="ARBA" id="ARBA00022500"/>
    </source>
</evidence>
<sequence>MAKKRANKPNRKFKLFSSIGSKITLILLCMGAASASVGVLVSLVFGQISDGMGHLTDEKLPALEVSKQLISASSDTKDSMTSILLVDSENAMEKVEKSTESSLLRLQELIAQLPVDLQEQLEEQRLNAEKTLKELITARKANFRNEQWIGAQITEMQKLSSAVQTLLNELAVEASTNLKSGGEKTISGIDATFSDLVDNKFAALQSLLEARAEINLLSGTTFALSNSTSSSTRSILTDLSRAANERLSDIIATLESSEEVTLDVSKLQEAAQIFSKAMAQGQGRLSQNQSAVLAARRDVDVELSTAVDDMVFTLIIAAEEASSDNRTVIENLLTNEVGFLNKLLEINAAISAFQMAALNVVVAPGVFETHSATGGLAAASAELETFLDFKDGVLYKDLSGLIALADPKQGLPAFKTASLQSTASARRESVATAKAVQEISSFAAQIGQQSLDDIATMAHGISKDIHQNQQWVQMLLAGSAGILLLAILLTRVLILSPLRKISATTERLAEGDLAEVKGFEKSSDEIHRIARALAIFRNSLVERQELAEATEKERAARSAEQKAAVTAIGEGLERLSAGDLSSPINAAMSEGYGKLKEDFNSAQDNLRHALSEVVSSVSSIHTGAAGIGEATRQLSHRTESQAATLEETAAALDEMTASVRSSADSAKNVETAMQEAKREAEESGEVVNSAVAAMTEIDSSSGQISQIVNVIDDIAFQTNLLALNAGVEAARAGESGKGFAVVASEVRALAQRSAESAKEIKNLINESSEHVERGVELVGKTGDALTSILERFSQVSNLVSGIAEVTAEQSAGLNEINLGITQLDRVTQQNASMVEETTDAGQMLNADADRMAELTGQFNIGSNDSDWIAEDHSVSDETGEAA</sequence>
<evidence type="ECO:0000256" key="6">
    <source>
        <dbReference type="SAM" id="MobiDB-lite"/>
    </source>
</evidence>
<dbReference type="AlphaFoldDB" id="A0A238JEH2"/>
<dbReference type="GO" id="GO:0004888">
    <property type="term" value="F:transmembrane signaling receptor activity"/>
    <property type="evidence" value="ECO:0007669"/>
    <property type="project" value="InterPro"/>
</dbReference>
<dbReference type="PROSITE" id="PS50111">
    <property type="entry name" value="CHEMOTAXIS_TRANSDUC_2"/>
    <property type="match status" value="1"/>
</dbReference>
<feature type="domain" description="HAMP" evidence="8">
    <location>
        <begin position="492"/>
        <end position="545"/>
    </location>
</feature>
<feature type="domain" description="Methyl-accepting transducer" evidence="7">
    <location>
        <begin position="616"/>
        <end position="845"/>
    </location>
</feature>
<evidence type="ECO:0000313" key="10">
    <source>
        <dbReference type="Proteomes" id="UP000225972"/>
    </source>
</evidence>
<evidence type="ECO:0000313" key="9">
    <source>
        <dbReference type="EMBL" id="SMX28815.1"/>
    </source>
</evidence>
<dbReference type="PRINTS" id="PR00260">
    <property type="entry name" value="CHEMTRNSDUCR"/>
</dbReference>
<reference evidence="10" key="1">
    <citation type="submission" date="2017-05" db="EMBL/GenBank/DDBJ databases">
        <authorList>
            <person name="Rodrigo-Torres L."/>
            <person name="Arahal R. D."/>
            <person name="Lucena T."/>
        </authorList>
    </citation>
    <scope>NUCLEOTIDE SEQUENCE [LARGE SCALE GENOMIC DNA]</scope>
    <source>
        <strain evidence="10">CECT 8649</strain>
    </source>
</reference>
<evidence type="ECO:0000256" key="5">
    <source>
        <dbReference type="SAM" id="Coils"/>
    </source>
</evidence>
<proteinExistence type="inferred from homology"/>
<dbReference type="CDD" id="cd06225">
    <property type="entry name" value="HAMP"/>
    <property type="match status" value="1"/>
</dbReference>
<dbReference type="PANTHER" id="PTHR43531:SF11">
    <property type="entry name" value="METHYL-ACCEPTING CHEMOTAXIS PROTEIN 3"/>
    <property type="match status" value="1"/>
</dbReference>
<keyword evidence="10" id="KW-1185">Reference proteome</keyword>
<evidence type="ECO:0000259" key="8">
    <source>
        <dbReference type="PROSITE" id="PS50885"/>
    </source>
</evidence>
<evidence type="ECO:0000259" key="7">
    <source>
        <dbReference type="PROSITE" id="PS50111"/>
    </source>
</evidence>
<dbReference type="PANTHER" id="PTHR43531">
    <property type="entry name" value="PROTEIN ICFG"/>
    <property type="match status" value="1"/>
</dbReference>
<comment type="similarity">
    <text evidence="3">Belongs to the methyl-accepting chemotaxis (MCP) protein family.</text>
</comment>
<keyword evidence="5" id="KW-0175">Coiled coil</keyword>
<dbReference type="GO" id="GO:0016020">
    <property type="term" value="C:membrane"/>
    <property type="evidence" value="ECO:0007669"/>
    <property type="project" value="UniProtKB-SubCell"/>
</dbReference>
<evidence type="ECO:0000256" key="3">
    <source>
        <dbReference type="ARBA" id="ARBA00029447"/>
    </source>
</evidence>